<feature type="region of interest" description="Disordered" evidence="1">
    <location>
        <begin position="27"/>
        <end position="88"/>
    </location>
</feature>
<dbReference type="RefSeq" id="XP_005643296.1">
    <property type="nucleotide sequence ID" value="XM_005643239.1"/>
</dbReference>
<dbReference type="AlphaFoldDB" id="I0YK33"/>
<evidence type="ECO:0000313" key="3">
    <source>
        <dbReference type="Proteomes" id="UP000007264"/>
    </source>
</evidence>
<sequence length="88" mass="9009">MPTHTGGNITQRSTSPQSLRLRLQAHCKDGQSAPMPAAHFPAINRPQAGTPQQPAGAALEPRAAPGGKEPAALGGTKDGARQKPAPTQ</sequence>
<proteinExistence type="predicted"/>
<evidence type="ECO:0000313" key="2">
    <source>
        <dbReference type="EMBL" id="EIE18752.1"/>
    </source>
</evidence>
<gene>
    <name evidence="2" type="ORF">COCSUDRAFT_60057</name>
</gene>
<comment type="caution">
    <text evidence="2">The sequence shown here is derived from an EMBL/GenBank/DDBJ whole genome shotgun (WGS) entry which is preliminary data.</text>
</comment>
<protein>
    <submittedName>
        <fullName evidence="2">Uncharacterized protein</fullName>
    </submittedName>
</protein>
<keyword evidence="3" id="KW-1185">Reference proteome</keyword>
<dbReference type="KEGG" id="csl:COCSUDRAFT_60057"/>
<dbReference type="EMBL" id="AGSI01000022">
    <property type="protein sequence ID" value="EIE18752.1"/>
    <property type="molecule type" value="Genomic_DNA"/>
</dbReference>
<feature type="compositionally biased region" description="Low complexity" evidence="1">
    <location>
        <begin position="46"/>
        <end position="58"/>
    </location>
</feature>
<organism evidence="2 3">
    <name type="scientific">Coccomyxa subellipsoidea (strain C-169)</name>
    <name type="common">Green microalga</name>
    <dbReference type="NCBI Taxonomy" id="574566"/>
    <lineage>
        <taxon>Eukaryota</taxon>
        <taxon>Viridiplantae</taxon>
        <taxon>Chlorophyta</taxon>
        <taxon>core chlorophytes</taxon>
        <taxon>Trebouxiophyceae</taxon>
        <taxon>Trebouxiophyceae incertae sedis</taxon>
        <taxon>Coccomyxaceae</taxon>
        <taxon>Coccomyxa</taxon>
        <taxon>Coccomyxa subellipsoidea</taxon>
    </lineage>
</organism>
<accession>I0YK33</accession>
<dbReference type="GeneID" id="17036681"/>
<name>I0YK33_COCSC</name>
<reference evidence="2 3" key="1">
    <citation type="journal article" date="2012" name="Genome Biol.">
        <title>The genome of the polar eukaryotic microalga coccomyxa subellipsoidea reveals traits of cold adaptation.</title>
        <authorList>
            <person name="Blanc G."/>
            <person name="Agarkova I."/>
            <person name="Grimwood J."/>
            <person name="Kuo A."/>
            <person name="Brueggeman A."/>
            <person name="Dunigan D."/>
            <person name="Gurnon J."/>
            <person name="Ladunga I."/>
            <person name="Lindquist E."/>
            <person name="Lucas S."/>
            <person name="Pangilinan J."/>
            <person name="Proschold T."/>
            <person name="Salamov A."/>
            <person name="Schmutz J."/>
            <person name="Weeks D."/>
            <person name="Yamada T."/>
            <person name="Claverie J.M."/>
            <person name="Grigoriev I."/>
            <person name="Van Etten J."/>
            <person name="Lomsadze A."/>
            <person name="Borodovsky M."/>
        </authorList>
    </citation>
    <scope>NUCLEOTIDE SEQUENCE [LARGE SCALE GENOMIC DNA]</scope>
    <source>
        <strain evidence="2 3">C-169</strain>
    </source>
</reference>
<evidence type="ECO:0000256" key="1">
    <source>
        <dbReference type="SAM" id="MobiDB-lite"/>
    </source>
</evidence>
<dbReference type="Proteomes" id="UP000007264">
    <property type="component" value="Unassembled WGS sequence"/>
</dbReference>